<proteinExistence type="inferred from homology"/>
<comment type="similarity">
    <text evidence="1">Belongs to the pirin family.</text>
</comment>
<dbReference type="EMBL" id="UOFT01000029">
    <property type="protein sequence ID" value="VAW93023.1"/>
    <property type="molecule type" value="Genomic_DNA"/>
</dbReference>
<evidence type="ECO:0000259" key="3">
    <source>
        <dbReference type="Pfam" id="PF05726"/>
    </source>
</evidence>
<name>A0A3B0ZYN9_9ZZZZ</name>
<gene>
    <name evidence="4" type="ORF">MNBD_GAMMA23-830</name>
</gene>
<dbReference type="PIRSF" id="PIRSF006232">
    <property type="entry name" value="Pirin"/>
    <property type="match status" value="1"/>
</dbReference>
<feature type="domain" description="Pirin N-terminal" evidence="2">
    <location>
        <begin position="26"/>
        <end position="112"/>
    </location>
</feature>
<sequence>MSINIRDVNIVPEGDGVDVKRLFPLRDFMNFDPFVLWDHFTLDSGRGFPDHPHRGFEAITYMFEGGMNHKDNLGNESFVTAGGAQRFTAGSGLVHSEMPAQTGVSNGIQLWINLPKRLKQVDAEYQQVNANEFPVKKLDGGTVKTIVGENSPLQLKTSVIYRHVTLNKDATYKSELQLDMRGVVYVMQGSVDVNSISMHTDQAAFVDGETVLKFKANKNTEFMVCMGLPHGEPIHQHGPFVD</sequence>
<dbReference type="InterPro" id="IPR014710">
    <property type="entry name" value="RmlC-like_jellyroll"/>
</dbReference>
<dbReference type="Pfam" id="PF02678">
    <property type="entry name" value="Pirin"/>
    <property type="match status" value="1"/>
</dbReference>
<dbReference type="InterPro" id="IPR008778">
    <property type="entry name" value="Pirin_C_dom"/>
</dbReference>
<accession>A0A3B0ZYN9</accession>
<evidence type="ECO:0000259" key="2">
    <source>
        <dbReference type="Pfam" id="PF02678"/>
    </source>
</evidence>
<dbReference type="Gene3D" id="2.60.120.10">
    <property type="entry name" value="Jelly Rolls"/>
    <property type="match status" value="2"/>
</dbReference>
<dbReference type="PANTHER" id="PTHR13903">
    <property type="entry name" value="PIRIN-RELATED"/>
    <property type="match status" value="1"/>
</dbReference>
<dbReference type="InterPro" id="IPR003829">
    <property type="entry name" value="Pirin_N_dom"/>
</dbReference>
<feature type="domain" description="Pirin C-terminal" evidence="3">
    <location>
        <begin position="162"/>
        <end position="241"/>
    </location>
</feature>
<organism evidence="4">
    <name type="scientific">hydrothermal vent metagenome</name>
    <dbReference type="NCBI Taxonomy" id="652676"/>
    <lineage>
        <taxon>unclassified sequences</taxon>
        <taxon>metagenomes</taxon>
        <taxon>ecological metagenomes</taxon>
    </lineage>
</organism>
<dbReference type="PANTHER" id="PTHR13903:SF8">
    <property type="entry name" value="PIRIN"/>
    <property type="match status" value="1"/>
</dbReference>
<dbReference type="Pfam" id="PF05726">
    <property type="entry name" value="Pirin_C"/>
    <property type="match status" value="1"/>
</dbReference>
<dbReference type="SUPFAM" id="SSF51182">
    <property type="entry name" value="RmlC-like cupins"/>
    <property type="match status" value="1"/>
</dbReference>
<evidence type="ECO:0000313" key="4">
    <source>
        <dbReference type="EMBL" id="VAW93023.1"/>
    </source>
</evidence>
<dbReference type="InterPro" id="IPR012093">
    <property type="entry name" value="Pirin"/>
</dbReference>
<dbReference type="AlphaFoldDB" id="A0A3B0ZYN9"/>
<reference evidence="4" key="1">
    <citation type="submission" date="2018-06" db="EMBL/GenBank/DDBJ databases">
        <authorList>
            <person name="Zhirakovskaya E."/>
        </authorList>
    </citation>
    <scope>NUCLEOTIDE SEQUENCE</scope>
</reference>
<dbReference type="CDD" id="cd02909">
    <property type="entry name" value="cupin_pirin_N"/>
    <property type="match status" value="1"/>
</dbReference>
<protein>
    <submittedName>
        <fullName evidence="4">Pirin</fullName>
    </submittedName>
</protein>
<dbReference type="InterPro" id="IPR011051">
    <property type="entry name" value="RmlC_Cupin_sf"/>
</dbReference>
<evidence type="ECO:0000256" key="1">
    <source>
        <dbReference type="ARBA" id="ARBA00008416"/>
    </source>
</evidence>